<dbReference type="KEGG" id="whr:OG579_03855"/>
<keyword evidence="2 4" id="KW-0238">DNA-binding</keyword>
<dbReference type="PANTHER" id="PTHR30349:SF64">
    <property type="entry name" value="PROPHAGE INTEGRASE INTD-RELATED"/>
    <property type="match status" value="1"/>
</dbReference>
<dbReference type="Gene3D" id="1.10.150.130">
    <property type="match status" value="1"/>
</dbReference>
<dbReference type="GO" id="GO:0015074">
    <property type="term" value="P:DNA integration"/>
    <property type="evidence" value="ECO:0007669"/>
    <property type="project" value="InterPro"/>
</dbReference>
<dbReference type="GO" id="GO:0006310">
    <property type="term" value="P:DNA recombination"/>
    <property type="evidence" value="ECO:0007669"/>
    <property type="project" value="UniProtKB-KW"/>
</dbReference>
<dbReference type="InterPro" id="IPR044068">
    <property type="entry name" value="CB"/>
</dbReference>
<proteinExistence type="inferred from homology"/>
<keyword evidence="8" id="KW-1185">Reference proteome</keyword>
<dbReference type="InterPro" id="IPR011010">
    <property type="entry name" value="DNA_brk_join_enz"/>
</dbReference>
<dbReference type="GO" id="GO:0003677">
    <property type="term" value="F:DNA binding"/>
    <property type="evidence" value="ECO:0007669"/>
    <property type="project" value="UniProtKB-UniRule"/>
</dbReference>
<dbReference type="RefSeq" id="WP_328858157.1">
    <property type="nucleotide sequence ID" value="NZ_CP108021.1"/>
</dbReference>
<gene>
    <name evidence="7" type="ORF">OG579_03855</name>
</gene>
<evidence type="ECO:0000256" key="3">
    <source>
        <dbReference type="ARBA" id="ARBA00023172"/>
    </source>
</evidence>
<dbReference type="InterPro" id="IPR050090">
    <property type="entry name" value="Tyrosine_recombinase_XerCD"/>
</dbReference>
<dbReference type="PANTHER" id="PTHR30349">
    <property type="entry name" value="PHAGE INTEGRASE-RELATED"/>
    <property type="match status" value="1"/>
</dbReference>
<dbReference type="SUPFAM" id="SSF56349">
    <property type="entry name" value="DNA breaking-rejoining enzymes"/>
    <property type="match status" value="1"/>
</dbReference>
<evidence type="ECO:0000259" key="6">
    <source>
        <dbReference type="PROSITE" id="PS51900"/>
    </source>
</evidence>
<feature type="domain" description="Core-binding (CB)" evidence="6">
    <location>
        <begin position="1"/>
        <end position="43"/>
    </location>
</feature>
<evidence type="ECO:0000259" key="5">
    <source>
        <dbReference type="PROSITE" id="PS51898"/>
    </source>
</evidence>
<accession>A0AAU4K4H0</accession>
<dbReference type="InterPro" id="IPR002104">
    <property type="entry name" value="Integrase_catalytic"/>
</dbReference>
<evidence type="ECO:0000256" key="1">
    <source>
        <dbReference type="ARBA" id="ARBA00008857"/>
    </source>
</evidence>
<feature type="domain" description="Tyr recombinase" evidence="5">
    <location>
        <begin position="64"/>
        <end position="270"/>
    </location>
</feature>
<evidence type="ECO:0000256" key="4">
    <source>
        <dbReference type="PROSITE-ProRule" id="PRU01248"/>
    </source>
</evidence>
<name>A0AAU4K4H0_9NOCA</name>
<dbReference type="PROSITE" id="PS51900">
    <property type="entry name" value="CB"/>
    <property type="match status" value="1"/>
</dbReference>
<dbReference type="CDD" id="cd00796">
    <property type="entry name" value="INT_Rci_Hp1_C"/>
    <property type="match status" value="1"/>
</dbReference>
<keyword evidence="3" id="KW-0233">DNA recombination</keyword>
<sequence length="273" mass="29513">MKLNDITRADVQRWSGELTASGLSASTVRKIVGVLSASMRAAVRLDVIDVNPCTDLQQPKLAPSPEHWLSVPEVDALRDVLDDRYLLTFELLLGTGMRWGEGVGLHWDQVHLDAATIEVLWSFDRKSKSFTPPKSHQKRTVPIGERLVGLLDARLADVGSGAPPPGIEYKEMRAPLRGLVLATPGGTPPNGTSFAHGLSAAGRAAFVGEGARRRRVGEVRPHDLRHTYASSLVQGGVPIQQVSKLLGHGSLTVTQRYAQLGDSQWDSVRGVLG</sequence>
<dbReference type="AlphaFoldDB" id="A0AAU4K4H0"/>
<protein>
    <submittedName>
        <fullName evidence="7">Site-specific integrase</fullName>
    </submittedName>
</protein>
<dbReference type="InterPro" id="IPR010998">
    <property type="entry name" value="Integrase_recombinase_N"/>
</dbReference>
<dbReference type="Gene3D" id="1.10.443.10">
    <property type="entry name" value="Intergrase catalytic core"/>
    <property type="match status" value="1"/>
</dbReference>
<evidence type="ECO:0000313" key="7">
    <source>
        <dbReference type="EMBL" id="WUM20965.1"/>
    </source>
</evidence>
<dbReference type="Proteomes" id="UP001432128">
    <property type="component" value="Chromosome"/>
</dbReference>
<dbReference type="Pfam" id="PF00589">
    <property type="entry name" value="Phage_integrase"/>
    <property type="match status" value="1"/>
</dbReference>
<reference evidence="7 8" key="1">
    <citation type="submission" date="2022-10" db="EMBL/GenBank/DDBJ databases">
        <title>The complete genomes of actinobacterial strains from the NBC collection.</title>
        <authorList>
            <person name="Joergensen T.S."/>
            <person name="Alvarez Arevalo M."/>
            <person name="Sterndorff E.B."/>
            <person name="Faurdal D."/>
            <person name="Vuksanovic O."/>
            <person name="Mourched A.-S."/>
            <person name="Charusanti P."/>
            <person name="Shaw S."/>
            <person name="Blin K."/>
            <person name="Weber T."/>
        </authorList>
    </citation>
    <scope>NUCLEOTIDE SEQUENCE [LARGE SCALE GENOMIC DNA]</scope>
    <source>
        <strain evidence="7 8">NBC_00319</strain>
    </source>
</reference>
<organism evidence="7 8">
    <name type="scientific">Williamsia herbipolensis</name>
    <dbReference type="NCBI Taxonomy" id="1603258"/>
    <lineage>
        <taxon>Bacteria</taxon>
        <taxon>Bacillati</taxon>
        <taxon>Actinomycetota</taxon>
        <taxon>Actinomycetes</taxon>
        <taxon>Mycobacteriales</taxon>
        <taxon>Nocardiaceae</taxon>
        <taxon>Williamsia</taxon>
    </lineage>
</organism>
<dbReference type="InterPro" id="IPR013762">
    <property type="entry name" value="Integrase-like_cat_sf"/>
</dbReference>
<evidence type="ECO:0000256" key="2">
    <source>
        <dbReference type="ARBA" id="ARBA00023125"/>
    </source>
</evidence>
<comment type="similarity">
    <text evidence="1">Belongs to the 'phage' integrase family.</text>
</comment>
<evidence type="ECO:0000313" key="8">
    <source>
        <dbReference type="Proteomes" id="UP001432128"/>
    </source>
</evidence>
<dbReference type="PROSITE" id="PS51898">
    <property type="entry name" value="TYR_RECOMBINASE"/>
    <property type="match status" value="1"/>
</dbReference>
<dbReference type="EMBL" id="CP108021">
    <property type="protein sequence ID" value="WUM20965.1"/>
    <property type="molecule type" value="Genomic_DNA"/>
</dbReference>